<evidence type="ECO:0000256" key="2">
    <source>
        <dbReference type="ARBA" id="ARBA00022516"/>
    </source>
</evidence>
<dbReference type="AlphaFoldDB" id="A0A8S1JEU5"/>
<dbReference type="InterPro" id="IPR043130">
    <property type="entry name" value="CDP-OH_PTrfase_TM_dom"/>
</dbReference>
<keyword evidence="8" id="KW-0594">Phospholipid biosynthesis</keyword>
<keyword evidence="12" id="KW-1185">Reference proteome</keyword>
<dbReference type="InterPro" id="IPR050324">
    <property type="entry name" value="CDP-alcohol_PTase-I"/>
</dbReference>
<reference evidence="11" key="1">
    <citation type="submission" date="2020-12" db="EMBL/GenBank/DDBJ databases">
        <authorList>
            <person name="Iha C."/>
        </authorList>
    </citation>
    <scope>NUCLEOTIDE SEQUENCE</scope>
</reference>
<comment type="subcellular location">
    <subcellularLocation>
        <location evidence="1">Membrane</location>
        <topology evidence="1">Multi-pass membrane protein</topology>
    </subcellularLocation>
</comment>
<evidence type="ECO:0000256" key="6">
    <source>
        <dbReference type="ARBA" id="ARBA00023098"/>
    </source>
</evidence>
<feature type="compositionally biased region" description="Low complexity" evidence="10">
    <location>
        <begin position="10"/>
        <end position="20"/>
    </location>
</feature>
<dbReference type="Proteomes" id="UP000708148">
    <property type="component" value="Unassembled WGS sequence"/>
</dbReference>
<dbReference type="PANTHER" id="PTHR14269">
    <property type="entry name" value="CDP-DIACYLGLYCEROL--GLYCEROL-3-PHOSPHATE 3-PHOSPHATIDYLTRANSFERASE-RELATED"/>
    <property type="match status" value="1"/>
</dbReference>
<keyword evidence="4" id="KW-0812">Transmembrane</keyword>
<dbReference type="GO" id="GO:0032049">
    <property type="term" value="P:cardiolipin biosynthetic process"/>
    <property type="evidence" value="ECO:0007669"/>
    <property type="project" value="TreeGrafter"/>
</dbReference>
<feature type="compositionally biased region" description="Basic and acidic residues" evidence="10">
    <location>
        <begin position="21"/>
        <end position="35"/>
    </location>
</feature>
<evidence type="ECO:0000256" key="1">
    <source>
        <dbReference type="ARBA" id="ARBA00004141"/>
    </source>
</evidence>
<evidence type="ECO:0000256" key="4">
    <source>
        <dbReference type="ARBA" id="ARBA00022692"/>
    </source>
</evidence>
<keyword evidence="3" id="KW-0808">Transferase</keyword>
<proteinExistence type="predicted"/>
<accession>A0A8S1JEU5</accession>
<evidence type="ECO:0000256" key="8">
    <source>
        <dbReference type="ARBA" id="ARBA00023209"/>
    </source>
</evidence>
<dbReference type="OrthoDB" id="10020554at2759"/>
<dbReference type="EMBL" id="CAJHUC010001798">
    <property type="protein sequence ID" value="CAD7702353.1"/>
    <property type="molecule type" value="Genomic_DNA"/>
</dbReference>
<sequence>MGSATRHESASSSRRSASQEASDKHKKDGAEEALKRLQEHVHQMAAKKKTEGRLPEPSVAVMSLLGELGSVPNALSLSRVFLGPVVAYWVVEDMWGPAVVGLAVAGASDWLDGYVAKRQGQQSVLGSYLDPFADKVLIGCVVAALVYKGSLPAWVAGTVIARDFFLVAGTIAHHSGRTKTPGLSWKELLEAGRGGQTESGNVRLVQPLFVSKVNTVVQLMLVASCMSQGLMGWPGDGEILTLSYATVCTTLLSWGAYARGYLMGSSRLP</sequence>
<keyword evidence="9" id="KW-1208">Phospholipid metabolism</keyword>
<feature type="region of interest" description="Disordered" evidence="10">
    <location>
        <begin position="1"/>
        <end position="35"/>
    </location>
</feature>
<keyword evidence="2" id="KW-0444">Lipid biosynthesis</keyword>
<evidence type="ECO:0000256" key="3">
    <source>
        <dbReference type="ARBA" id="ARBA00022679"/>
    </source>
</evidence>
<dbReference type="InterPro" id="IPR000462">
    <property type="entry name" value="CDP-OH_P_trans"/>
</dbReference>
<dbReference type="GO" id="GO:0005739">
    <property type="term" value="C:mitochondrion"/>
    <property type="evidence" value="ECO:0007669"/>
    <property type="project" value="TreeGrafter"/>
</dbReference>
<evidence type="ECO:0000313" key="12">
    <source>
        <dbReference type="Proteomes" id="UP000708148"/>
    </source>
</evidence>
<evidence type="ECO:0000313" key="11">
    <source>
        <dbReference type="EMBL" id="CAD7702353.1"/>
    </source>
</evidence>
<evidence type="ECO:0000256" key="9">
    <source>
        <dbReference type="ARBA" id="ARBA00023264"/>
    </source>
</evidence>
<keyword evidence="6" id="KW-0443">Lipid metabolism</keyword>
<comment type="caution">
    <text evidence="11">The sequence shown here is derived from an EMBL/GenBank/DDBJ whole genome shotgun (WGS) entry which is preliminary data.</text>
</comment>
<evidence type="ECO:0000256" key="5">
    <source>
        <dbReference type="ARBA" id="ARBA00022989"/>
    </source>
</evidence>
<evidence type="ECO:0000256" key="7">
    <source>
        <dbReference type="ARBA" id="ARBA00023136"/>
    </source>
</evidence>
<dbReference type="Pfam" id="PF01066">
    <property type="entry name" value="CDP-OH_P_transf"/>
    <property type="match status" value="1"/>
</dbReference>
<keyword evidence="5" id="KW-1133">Transmembrane helix</keyword>
<protein>
    <submittedName>
        <fullName evidence="11">Uncharacterized protein</fullName>
    </submittedName>
</protein>
<dbReference type="GO" id="GO:0043337">
    <property type="term" value="F:cardiolipin synthase (CMP-forming)"/>
    <property type="evidence" value="ECO:0007669"/>
    <property type="project" value="TreeGrafter"/>
</dbReference>
<gene>
    <name evidence="11" type="ORF">OSTQU699_LOCUS7710</name>
</gene>
<keyword evidence="7" id="KW-0472">Membrane</keyword>
<organism evidence="11 12">
    <name type="scientific">Ostreobium quekettii</name>
    <dbReference type="NCBI Taxonomy" id="121088"/>
    <lineage>
        <taxon>Eukaryota</taxon>
        <taxon>Viridiplantae</taxon>
        <taxon>Chlorophyta</taxon>
        <taxon>core chlorophytes</taxon>
        <taxon>Ulvophyceae</taxon>
        <taxon>TCBD clade</taxon>
        <taxon>Bryopsidales</taxon>
        <taxon>Ostreobineae</taxon>
        <taxon>Ostreobiaceae</taxon>
        <taxon>Ostreobium</taxon>
    </lineage>
</organism>
<name>A0A8S1JEU5_9CHLO</name>
<evidence type="ECO:0000256" key="10">
    <source>
        <dbReference type="SAM" id="MobiDB-lite"/>
    </source>
</evidence>
<dbReference type="GO" id="GO:0016020">
    <property type="term" value="C:membrane"/>
    <property type="evidence" value="ECO:0007669"/>
    <property type="project" value="UniProtKB-SubCell"/>
</dbReference>
<dbReference type="Gene3D" id="1.20.120.1760">
    <property type="match status" value="1"/>
</dbReference>
<dbReference type="PANTHER" id="PTHR14269:SF60">
    <property type="entry name" value="CARDIOLIPIN SYNTHASE (CMP-FORMING)"/>
    <property type="match status" value="1"/>
</dbReference>